<keyword evidence="5" id="KW-1185">Reference proteome</keyword>
<evidence type="ECO:0000256" key="1">
    <source>
        <dbReference type="ARBA" id="ARBA00003548"/>
    </source>
</evidence>
<evidence type="ECO:0000313" key="5">
    <source>
        <dbReference type="Proteomes" id="UP000053890"/>
    </source>
</evidence>
<protein>
    <recommendedName>
        <fullName evidence="3">Required for respiratory growth protein 9, mitochondrial</fullName>
    </recommendedName>
</protein>
<dbReference type="RefSeq" id="XP_018271633.1">
    <property type="nucleotide sequence ID" value="XM_018419242.1"/>
</dbReference>
<dbReference type="EMBL" id="KQ474078">
    <property type="protein sequence ID" value="KPV75584.1"/>
    <property type="molecule type" value="Genomic_DNA"/>
</dbReference>
<comment type="function">
    <text evidence="1">Required for respiratory activity and maintenance and expression of the mitochondrial genome.</text>
</comment>
<dbReference type="InterPro" id="IPR010487">
    <property type="entry name" value="NGRN/Rrg9"/>
</dbReference>
<evidence type="ECO:0000256" key="2">
    <source>
        <dbReference type="ARBA" id="ARBA00010895"/>
    </source>
</evidence>
<dbReference type="STRING" id="578459.A0A194S4Y2"/>
<evidence type="ECO:0000256" key="3">
    <source>
        <dbReference type="ARBA" id="ARBA00013566"/>
    </source>
</evidence>
<dbReference type="OrthoDB" id="5578174at2759"/>
<name>A0A194S4Y2_RHOGW</name>
<dbReference type="PANTHER" id="PTHR13475">
    <property type="entry name" value="NEUGRIN"/>
    <property type="match status" value="1"/>
</dbReference>
<dbReference type="GO" id="GO:0005634">
    <property type="term" value="C:nucleus"/>
    <property type="evidence" value="ECO:0007669"/>
    <property type="project" value="TreeGrafter"/>
</dbReference>
<feature type="non-terminal residue" evidence="4">
    <location>
        <position position="66"/>
    </location>
</feature>
<gene>
    <name evidence="4" type="ORF">RHOBADRAFT_9325</name>
</gene>
<evidence type="ECO:0000313" key="4">
    <source>
        <dbReference type="EMBL" id="KPV75584.1"/>
    </source>
</evidence>
<organism evidence="4 5">
    <name type="scientific">Rhodotorula graminis (strain WP1)</name>
    <dbReference type="NCBI Taxonomy" id="578459"/>
    <lineage>
        <taxon>Eukaryota</taxon>
        <taxon>Fungi</taxon>
        <taxon>Dikarya</taxon>
        <taxon>Basidiomycota</taxon>
        <taxon>Pucciniomycotina</taxon>
        <taxon>Microbotryomycetes</taxon>
        <taxon>Sporidiobolales</taxon>
        <taxon>Sporidiobolaceae</taxon>
        <taxon>Rhodotorula</taxon>
    </lineage>
</organism>
<feature type="non-terminal residue" evidence="4">
    <location>
        <position position="1"/>
    </location>
</feature>
<accession>A0A194S4Y2</accession>
<dbReference type="AlphaFoldDB" id="A0A194S4Y2"/>
<dbReference type="Proteomes" id="UP000053890">
    <property type="component" value="Unassembled WGS sequence"/>
</dbReference>
<reference evidence="4 5" key="1">
    <citation type="journal article" date="2015" name="Front. Microbiol.">
        <title>Genome sequence of the plant growth promoting endophytic yeast Rhodotorula graminis WP1.</title>
        <authorList>
            <person name="Firrincieli A."/>
            <person name="Otillar R."/>
            <person name="Salamov A."/>
            <person name="Schmutz J."/>
            <person name="Khan Z."/>
            <person name="Redman R.S."/>
            <person name="Fleck N.D."/>
            <person name="Lindquist E."/>
            <person name="Grigoriev I.V."/>
            <person name="Doty S.L."/>
        </authorList>
    </citation>
    <scope>NUCLEOTIDE SEQUENCE [LARGE SCALE GENOMIC DNA]</scope>
    <source>
        <strain evidence="4 5">WP1</strain>
    </source>
</reference>
<comment type="similarity">
    <text evidence="2">Belongs to the RRG9 family.</text>
</comment>
<sequence length="66" mass="7740">WRKHQNAMRTKFPAGWSPPKRLSREAMDLVRTLARSDPAQYTVARLADRFKVSPEGIRRILKSNFE</sequence>
<dbReference type="OMA" id="WEPSREK"/>
<proteinExistence type="inferred from homology"/>
<dbReference type="Pfam" id="PF06413">
    <property type="entry name" value="Neugrin"/>
    <property type="match status" value="1"/>
</dbReference>
<dbReference type="PANTHER" id="PTHR13475:SF3">
    <property type="entry name" value="NEUGRIN"/>
    <property type="match status" value="1"/>
</dbReference>
<dbReference type="GeneID" id="28979688"/>